<comment type="similarity">
    <text evidence="1">Belongs to the glycosyl hydrolase 9 (cellulase E) family.</text>
</comment>
<dbReference type="InterPro" id="IPR029058">
    <property type="entry name" value="AB_hydrolase_fold"/>
</dbReference>
<keyword evidence="5" id="KW-0624">Polysaccharide degradation</keyword>
<dbReference type="InterPro" id="IPR050955">
    <property type="entry name" value="Plant_Biomass_Hydrol_Est"/>
</dbReference>
<evidence type="ECO:0000313" key="10">
    <source>
        <dbReference type="EMBL" id="OIN60336.1"/>
    </source>
</evidence>
<proteinExistence type="inferred from homology"/>
<dbReference type="OrthoDB" id="9808897at2"/>
<dbReference type="PANTHER" id="PTHR43037">
    <property type="entry name" value="UNNAMED PRODUCT-RELATED"/>
    <property type="match status" value="1"/>
</dbReference>
<feature type="domain" description="Cellulase Ig-like" evidence="9">
    <location>
        <begin position="396"/>
        <end position="484"/>
    </location>
</feature>
<dbReference type="Pfam" id="PF02230">
    <property type="entry name" value="Abhydrolase_2"/>
    <property type="match status" value="1"/>
</dbReference>
<name>A0A1S2VQ77_9BACT</name>
<keyword evidence="4" id="KW-0119">Carbohydrate metabolism</keyword>
<reference evidence="10 11" key="1">
    <citation type="submission" date="2016-10" db="EMBL/GenBank/DDBJ databases">
        <title>Arsenicibacter rosenii gen. nov., sp. nov., an efficient arsenic-methylating bacterium isolated from an arsenic-contaminated paddy soil.</title>
        <authorList>
            <person name="Huang K."/>
        </authorList>
    </citation>
    <scope>NUCLEOTIDE SEQUENCE [LARGE SCALE GENOMIC DNA]</scope>
    <source>
        <strain evidence="10 11">SM-1</strain>
    </source>
</reference>
<keyword evidence="11" id="KW-1185">Reference proteome</keyword>
<feature type="domain" description="Glycoside hydrolase family 9" evidence="7">
    <location>
        <begin position="504"/>
        <end position="986"/>
    </location>
</feature>
<dbReference type="AlphaFoldDB" id="A0A1S2VQ77"/>
<dbReference type="InterPro" id="IPR001701">
    <property type="entry name" value="Glyco_hydro_9"/>
</dbReference>
<comment type="caution">
    <text evidence="10">The sequence shown here is derived from an EMBL/GenBank/DDBJ whole genome shotgun (WGS) entry which is preliminary data.</text>
</comment>
<dbReference type="InterPro" id="IPR003140">
    <property type="entry name" value="PLipase/COase/thioEstase"/>
</dbReference>
<evidence type="ECO:0000259" key="9">
    <source>
        <dbReference type="Pfam" id="PF02927"/>
    </source>
</evidence>
<evidence type="ECO:0000256" key="2">
    <source>
        <dbReference type="ARBA" id="ARBA00022729"/>
    </source>
</evidence>
<dbReference type="InterPro" id="IPR008928">
    <property type="entry name" value="6-hairpin_glycosidase_sf"/>
</dbReference>
<sequence>MKSLTIFCTLWLFSGMLSARNLTAPKAATTLTGSISVTSSQQTGNPRTRTFTFHLPSATPACNLPLMIVLHGDGGTGAGIMNYTGFNALGDAQNFISVYPDALPVAGSVQWNKFADNATGSGDNGNDANAPDDVQFIVDLIDYCYRRFGIDRSRVYVTGHSGGGFMAYFLTIASASKGRIAGIAPVAASLWGNDTYLNNQFATGTFSRTPLLHIHATTDTDVSFPDLNSGWIWPEASYAWPTCTNATPVSSAIAADITRYDFCTSPAPVVLLALKRAGLGHAWPTIANSGYNTELQIWSFLSPFSKGSYTLPAPVISPSSTSITAGQQVSLTAGCPAGSGYVWNTGATAATITVSPTATTTYTAYCTAGLCQGAAGQVMVTVGSSTTSVAAVIDDHIKTDQFGYLPAAQKIAVISSPDPAVSQYNQTSQYTPGNTYQLRRVSDNSVVFSGTLVAWNGGATHNQSGDRVWWFDFSPVTAAGSYYVYDVGQNKRSYPFLIAEYVYDVPARQALAALKMQRCGVARFGQLGSKIWQDAACHLGNLQDTHCRDVSDPANSARERNMSGGWHDAGDFNKYSLYAAEALHNLLKAYEENPASWTAAAGSLPAPLEEAAYELDWLLKMQDSDGRVRCKVSIKGYGTSSPPGTDTRQRFYGGASTLTTYAVASVFAHAASVFGSFSATYANTLKTAARQAWNWAKANPNVIFDNTPFLINGGGSFNPDNGIYGDAANSSYYRSIIYPTVAAAYLFRLFGATDGAAYKTAFENLYGQTSPLQWTAGADAYFPDWQVILDALLTYANAPDATPAHATAIRNKFTALVTTSSKLLPAFLNRTDAYRAYLNYHPWNSNQQKAQAALQLQLLKRNNLSPATNEALQQAALGYLHYLHGLNPNAKCYLSQMNALGASNSQNEIYHGWFWDGTVYDNALTSATGPFPGFLIGGPNQDYSGALIPPKGQPAQKAYKDWNTDYPDNAYEITEIGIYTQAAYIRLAAAFMTKPLCTDSAVSQSVQSGDWQAPSTWLCGTVPTVSSRVQVKAGHIVTIPAPVQVKQIQLDAGGQLRFSAGGRLILVP</sequence>
<dbReference type="Pfam" id="PF02927">
    <property type="entry name" value="CelD_N"/>
    <property type="match status" value="1"/>
</dbReference>
<dbReference type="PANTHER" id="PTHR43037:SF5">
    <property type="entry name" value="FERULOYL ESTERASE"/>
    <property type="match status" value="1"/>
</dbReference>
<dbReference type="RefSeq" id="WP_071502130.1">
    <property type="nucleotide sequence ID" value="NZ_MORL01000002.1"/>
</dbReference>
<evidence type="ECO:0000256" key="3">
    <source>
        <dbReference type="ARBA" id="ARBA00022801"/>
    </source>
</evidence>
<feature type="domain" description="Phospholipase/carboxylesterase/thioesterase" evidence="8">
    <location>
        <begin position="66"/>
        <end position="220"/>
    </location>
</feature>
<keyword evidence="3" id="KW-0378">Hydrolase</keyword>
<dbReference type="InterPro" id="IPR012341">
    <property type="entry name" value="6hp_glycosidase-like_sf"/>
</dbReference>
<protein>
    <submittedName>
        <fullName evidence="10">Uncharacterized protein</fullName>
    </submittedName>
</protein>
<keyword evidence="2 6" id="KW-0732">Signal</keyword>
<dbReference type="InterPro" id="IPR013783">
    <property type="entry name" value="Ig-like_fold"/>
</dbReference>
<dbReference type="GO" id="GO:0000272">
    <property type="term" value="P:polysaccharide catabolic process"/>
    <property type="evidence" value="ECO:0007669"/>
    <property type="project" value="UniProtKB-KW"/>
</dbReference>
<dbReference type="Gene3D" id="2.60.40.10">
    <property type="entry name" value="Immunoglobulins"/>
    <property type="match status" value="1"/>
</dbReference>
<dbReference type="CDD" id="cd02850">
    <property type="entry name" value="E_set_Cellulase_N"/>
    <property type="match status" value="1"/>
</dbReference>
<evidence type="ECO:0000256" key="1">
    <source>
        <dbReference type="ARBA" id="ARBA00007072"/>
    </source>
</evidence>
<evidence type="ECO:0000256" key="6">
    <source>
        <dbReference type="SAM" id="SignalP"/>
    </source>
</evidence>
<gene>
    <name evidence="10" type="ORF">BLX24_05785</name>
</gene>
<dbReference type="Gene3D" id="3.40.50.1820">
    <property type="entry name" value="alpha/beta hydrolase"/>
    <property type="match status" value="1"/>
</dbReference>
<dbReference type="Gene3D" id="1.50.10.10">
    <property type="match status" value="1"/>
</dbReference>
<evidence type="ECO:0000256" key="4">
    <source>
        <dbReference type="ARBA" id="ARBA00023277"/>
    </source>
</evidence>
<organism evidence="10 11">
    <name type="scientific">Arsenicibacter rosenii</name>
    <dbReference type="NCBI Taxonomy" id="1750698"/>
    <lineage>
        <taxon>Bacteria</taxon>
        <taxon>Pseudomonadati</taxon>
        <taxon>Bacteroidota</taxon>
        <taxon>Cytophagia</taxon>
        <taxon>Cytophagales</taxon>
        <taxon>Spirosomataceae</taxon>
        <taxon>Arsenicibacter</taxon>
    </lineage>
</organism>
<evidence type="ECO:0000256" key="5">
    <source>
        <dbReference type="ARBA" id="ARBA00023326"/>
    </source>
</evidence>
<dbReference type="Pfam" id="PF00759">
    <property type="entry name" value="Glyco_hydro_9"/>
    <property type="match status" value="1"/>
</dbReference>
<accession>A0A1S2VQ77</accession>
<evidence type="ECO:0000259" key="7">
    <source>
        <dbReference type="Pfam" id="PF00759"/>
    </source>
</evidence>
<dbReference type="InterPro" id="IPR014756">
    <property type="entry name" value="Ig_E-set"/>
</dbReference>
<dbReference type="SUPFAM" id="SSF48208">
    <property type="entry name" value="Six-hairpin glycosidases"/>
    <property type="match status" value="1"/>
</dbReference>
<feature type="signal peptide" evidence="6">
    <location>
        <begin position="1"/>
        <end position="19"/>
    </location>
</feature>
<dbReference type="InterPro" id="IPR004197">
    <property type="entry name" value="Cellulase_Ig-like"/>
</dbReference>
<evidence type="ECO:0000313" key="11">
    <source>
        <dbReference type="Proteomes" id="UP000181790"/>
    </source>
</evidence>
<dbReference type="Proteomes" id="UP000181790">
    <property type="component" value="Unassembled WGS sequence"/>
</dbReference>
<dbReference type="EMBL" id="MORL01000002">
    <property type="protein sequence ID" value="OIN60336.1"/>
    <property type="molecule type" value="Genomic_DNA"/>
</dbReference>
<dbReference type="GO" id="GO:0008810">
    <property type="term" value="F:cellulase activity"/>
    <property type="evidence" value="ECO:0007669"/>
    <property type="project" value="InterPro"/>
</dbReference>
<evidence type="ECO:0000259" key="8">
    <source>
        <dbReference type="Pfam" id="PF02230"/>
    </source>
</evidence>
<feature type="chain" id="PRO_5010273369" evidence="6">
    <location>
        <begin position="20"/>
        <end position="1068"/>
    </location>
</feature>
<dbReference type="SUPFAM" id="SSF81296">
    <property type="entry name" value="E set domains"/>
    <property type="match status" value="1"/>
</dbReference>
<dbReference type="SUPFAM" id="SSF53474">
    <property type="entry name" value="alpha/beta-Hydrolases"/>
    <property type="match status" value="1"/>
</dbReference>